<keyword evidence="10" id="KW-1185">Reference proteome</keyword>
<dbReference type="InterPro" id="IPR014311">
    <property type="entry name" value="Guanine_deaminase"/>
</dbReference>
<reference evidence="9 10" key="1">
    <citation type="submission" date="2013-07" db="EMBL/GenBank/DDBJ databases">
        <authorList>
            <person name="Stoco P.H."/>
            <person name="Wagner G."/>
            <person name="Gerber A."/>
            <person name="Zaha A."/>
            <person name="Thompson C."/>
            <person name="Bartholomeu D.C."/>
            <person name="Luckemeyer D.D."/>
            <person name="Bahia D."/>
            <person name="Loreto E."/>
            <person name="Prestes E.B."/>
            <person name="Lima F.M."/>
            <person name="Rodrigues-Luiz G."/>
            <person name="Vallejo G.A."/>
            <person name="Filho J.F."/>
            <person name="Monteiro K.M."/>
            <person name="Tyler K.M."/>
            <person name="de Almeida L.G."/>
            <person name="Ortiz M.F."/>
            <person name="Siervo M.A."/>
            <person name="de Moraes M.H."/>
            <person name="Cunha O.L."/>
            <person name="Mendonca-Neto R."/>
            <person name="Silva R."/>
            <person name="Teixeira S.M."/>
            <person name="Murta S.M."/>
            <person name="Sincero T.C."/>
            <person name="Mendes T.A."/>
            <person name="Urmenyi T.P."/>
            <person name="Silva V.G."/>
            <person name="da Rocha W.D."/>
            <person name="Andersson B."/>
            <person name="Romanha A.J."/>
            <person name="Steindel M."/>
            <person name="de Vasconcelos A.T."/>
            <person name="Grisard E.C."/>
        </authorList>
    </citation>
    <scope>NUCLEOTIDE SEQUENCE [LARGE SCALE GENOMIC DNA]</scope>
    <source>
        <strain evidence="9 10">SC58</strain>
    </source>
</reference>
<accession>A0A061J5F5</accession>
<proteinExistence type="inferred from homology"/>
<evidence type="ECO:0000256" key="1">
    <source>
        <dbReference type="ARBA" id="ARBA00004984"/>
    </source>
</evidence>
<dbReference type="PANTHER" id="PTHR11271:SF6">
    <property type="entry name" value="GUANINE DEAMINASE"/>
    <property type="match status" value="1"/>
</dbReference>
<organism evidence="9 10">
    <name type="scientific">Trypanosoma rangeli SC58</name>
    <dbReference type="NCBI Taxonomy" id="429131"/>
    <lineage>
        <taxon>Eukaryota</taxon>
        <taxon>Discoba</taxon>
        <taxon>Euglenozoa</taxon>
        <taxon>Kinetoplastea</taxon>
        <taxon>Metakinetoplastina</taxon>
        <taxon>Trypanosomatida</taxon>
        <taxon>Trypanosomatidae</taxon>
        <taxon>Trypanosoma</taxon>
        <taxon>Herpetosoma</taxon>
    </lineage>
</organism>
<evidence type="ECO:0000256" key="5">
    <source>
        <dbReference type="ARBA" id="ARBA00022801"/>
    </source>
</evidence>
<evidence type="ECO:0000256" key="7">
    <source>
        <dbReference type="RuleBase" id="RU366009"/>
    </source>
</evidence>
<comment type="caution">
    <text evidence="9">The sequence shown here is derived from an EMBL/GenBank/DDBJ whole genome shotgun (WGS) entry which is preliminary data.</text>
</comment>
<dbReference type="InterPro" id="IPR011059">
    <property type="entry name" value="Metal-dep_hydrolase_composite"/>
</dbReference>
<dbReference type="SUPFAM" id="SSF51338">
    <property type="entry name" value="Composite domain of metallo-dependent hydrolases"/>
    <property type="match status" value="1"/>
</dbReference>
<name>A0A061J5F5_TRYRA</name>
<comment type="catalytic activity">
    <reaction evidence="7">
        <text>guanine + H2O + H(+) = xanthine + NH4(+)</text>
        <dbReference type="Rhea" id="RHEA:14665"/>
        <dbReference type="ChEBI" id="CHEBI:15377"/>
        <dbReference type="ChEBI" id="CHEBI:15378"/>
        <dbReference type="ChEBI" id="CHEBI:16235"/>
        <dbReference type="ChEBI" id="CHEBI:17712"/>
        <dbReference type="ChEBI" id="CHEBI:28938"/>
        <dbReference type="EC" id="3.5.4.3"/>
    </reaction>
</comment>
<comment type="similarity">
    <text evidence="2 7">Belongs to the metallo-dependent hydrolases superfamily. ATZ/TRZ family.</text>
</comment>
<comment type="pathway">
    <text evidence="1 7">Purine metabolism; guanine degradation; xanthine from guanine: step 1/1.</text>
</comment>
<evidence type="ECO:0000256" key="6">
    <source>
        <dbReference type="ARBA" id="ARBA00022833"/>
    </source>
</evidence>
<keyword evidence="5 7" id="KW-0378">Hydrolase</keyword>
<dbReference type="PANTHER" id="PTHR11271">
    <property type="entry name" value="GUANINE DEAMINASE"/>
    <property type="match status" value="1"/>
</dbReference>
<dbReference type="Gene3D" id="3.20.20.140">
    <property type="entry name" value="Metal-dependent hydrolases"/>
    <property type="match status" value="1"/>
</dbReference>
<evidence type="ECO:0000256" key="4">
    <source>
        <dbReference type="ARBA" id="ARBA00022723"/>
    </source>
</evidence>
<protein>
    <recommendedName>
        <fullName evidence="3 7">Guanine deaminase</fullName>
        <shortName evidence="7">Guanase</shortName>
        <ecNumber evidence="3 7">3.5.4.3</ecNumber>
    </recommendedName>
    <alternativeName>
        <fullName evidence="7">Guanine aminohydrolase</fullName>
    </alternativeName>
</protein>
<evidence type="ECO:0000256" key="3">
    <source>
        <dbReference type="ARBA" id="ARBA00012781"/>
    </source>
</evidence>
<sequence length="456" mass="50574">MPVFCGTAFHVPERQRLEVLEDVLIVVRDADGVIERVLWSADPDYGRVKEEAKVDGKLQTLRPHQYLIPGLIDLHVHAPQWPQTGKALHLPLQDWLQERTFPLEAAYKDVGFAEKIYTSLVETLLANGTTTAMYFATIHLESSVELAKICLRKGQRAVIGRVAMDIPEVCPDFYRDAGAVDSIAKSAAFVESVRALRGNERALVLPSICPRFIPTCSTESLQGLGKLVDRYKCHVQTHCSESDWEHNHVIERFKKHDAVALDEFGLLTRRTVLAHSNYLSDEDMDLLLSRGTAVAHCPLSNFYFANAVFPLKKALDKNLHVGLGTDLAGGHSPSIFDSCRQAIVASRVLEDGVDPNKGAAERSSWKGSRINFIEAFWLATTEGGISLDLKIGKFEPGYMFDALVIDADARNSNVKVFDGEDSLDDIFQKIVYNASSANVAQTWVDGRLVHQPESSS</sequence>
<keyword evidence="6 7" id="KW-0862">Zinc</keyword>
<dbReference type="Gene3D" id="2.30.40.10">
    <property type="entry name" value="Urease, subunit C, domain 1"/>
    <property type="match status" value="1"/>
</dbReference>
<feature type="domain" description="Amidohydrolase-related" evidence="8">
    <location>
        <begin position="66"/>
        <end position="449"/>
    </location>
</feature>
<dbReference type="SUPFAM" id="SSF51556">
    <property type="entry name" value="Metallo-dependent hydrolases"/>
    <property type="match status" value="1"/>
</dbReference>
<dbReference type="GO" id="GO:0008270">
    <property type="term" value="F:zinc ion binding"/>
    <property type="evidence" value="ECO:0007669"/>
    <property type="project" value="UniProtKB-UniRule"/>
</dbReference>
<dbReference type="VEuPathDB" id="TriTrypDB:TRSC58_02197"/>
<gene>
    <name evidence="9" type="ORF">TRSC58_02197</name>
</gene>
<evidence type="ECO:0000313" key="9">
    <source>
        <dbReference type="EMBL" id="ESL10074.1"/>
    </source>
</evidence>
<dbReference type="EC" id="3.5.4.3" evidence="3 7"/>
<dbReference type="GO" id="GO:0008892">
    <property type="term" value="F:guanine deaminase activity"/>
    <property type="evidence" value="ECO:0007669"/>
    <property type="project" value="UniProtKB-UniRule"/>
</dbReference>
<dbReference type="InterPro" id="IPR051607">
    <property type="entry name" value="Metallo-dep_hydrolases"/>
</dbReference>
<dbReference type="UniPathway" id="UPA00603">
    <property type="reaction ID" value="UER00660"/>
</dbReference>
<evidence type="ECO:0000313" key="10">
    <source>
        <dbReference type="Proteomes" id="UP000031737"/>
    </source>
</evidence>
<comment type="cofactor">
    <cofactor evidence="7">
        <name>Zn(2+)</name>
        <dbReference type="ChEBI" id="CHEBI:29105"/>
    </cofactor>
    <text evidence="7">Binds 1 zinc ion per subunit.</text>
</comment>
<dbReference type="Proteomes" id="UP000031737">
    <property type="component" value="Unassembled WGS sequence"/>
</dbReference>
<evidence type="ECO:0000256" key="2">
    <source>
        <dbReference type="ARBA" id="ARBA00006745"/>
    </source>
</evidence>
<dbReference type="Pfam" id="PF01979">
    <property type="entry name" value="Amidohydro_1"/>
    <property type="match status" value="1"/>
</dbReference>
<dbReference type="GO" id="GO:0005829">
    <property type="term" value="C:cytosol"/>
    <property type="evidence" value="ECO:0007669"/>
    <property type="project" value="TreeGrafter"/>
</dbReference>
<dbReference type="InterPro" id="IPR006680">
    <property type="entry name" value="Amidohydro-rel"/>
</dbReference>
<dbReference type="GO" id="GO:0006147">
    <property type="term" value="P:guanine catabolic process"/>
    <property type="evidence" value="ECO:0007669"/>
    <property type="project" value="UniProtKB-UniRule"/>
</dbReference>
<dbReference type="OrthoDB" id="194468at2759"/>
<dbReference type="NCBIfam" id="TIGR02967">
    <property type="entry name" value="guan_deamin"/>
    <property type="match status" value="1"/>
</dbReference>
<keyword evidence="4 7" id="KW-0479">Metal-binding</keyword>
<dbReference type="EMBL" id="AUPL01002197">
    <property type="protein sequence ID" value="ESL10074.1"/>
    <property type="molecule type" value="Genomic_DNA"/>
</dbReference>
<comment type="function">
    <text evidence="7">Catalyzes the hydrolytic deamination of guanine, producing xanthine and ammonia.</text>
</comment>
<dbReference type="InterPro" id="IPR032466">
    <property type="entry name" value="Metal_Hydrolase"/>
</dbReference>
<evidence type="ECO:0000259" key="8">
    <source>
        <dbReference type="Pfam" id="PF01979"/>
    </source>
</evidence>
<dbReference type="AlphaFoldDB" id="A0A061J5F5"/>